<dbReference type="AlphaFoldDB" id="A0A1U9NM52"/>
<dbReference type="OrthoDB" id="272345at2"/>
<dbReference type="Proteomes" id="UP000189674">
    <property type="component" value="Chromosome"/>
</dbReference>
<dbReference type="RefSeq" id="WP_146661879.1">
    <property type="nucleotide sequence ID" value="NZ_CP019791.1"/>
</dbReference>
<dbReference type="KEGG" id="alus:STSP2_01839"/>
<accession>A0A1U9NM52</accession>
<sequence length="163" mass="19358">MADWEIKKPLGKCVCDDQEFEVGQEYFSALLETEEGFERRDYCVECWERDRPDAYCFWKTRMADEKDKNKKIFIDDEMLMAFFERLGEETEQEKLNFRFVLTLILMQKRKLKYQSDAVVDGQEVWYMKVAGQGRTVKVVNPHLSEDQIEELSGQMGQILQVDL</sequence>
<dbReference type="EMBL" id="CP019791">
    <property type="protein sequence ID" value="AQT68670.1"/>
    <property type="molecule type" value="Genomic_DNA"/>
</dbReference>
<evidence type="ECO:0000313" key="2">
    <source>
        <dbReference type="Proteomes" id="UP000189674"/>
    </source>
</evidence>
<keyword evidence="2" id="KW-1185">Reference proteome</keyword>
<proteinExistence type="predicted"/>
<protein>
    <submittedName>
        <fullName evidence="1">Uncharacterized protein</fullName>
    </submittedName>
</protein>
<reference evidence="2" key="1">
    <citation type="submission" date="2017-02" db="EMBL/GenBank/DDBJ databases">
        <title>Comparative genomics and description of representatives of a novel lineage of planctomycetes thriving in anoxic sediments.</title>
        <authorList>
            <person name="Spring S."/>
            <person name="Bunk B."/>
            <person name="Sproer C."/>
        </authorList>
    </citation>
    <scope>NUCLEOTIDE SEQUENCE [LARGE SCALE GENOMIC DNA]</scope>
    <source>
        <strain evidence="2">ST-NAGAB-D1</strain>
    </source>
</reference>
<gene>
    <name evidence="1" type="ORF">STSP2_01839</name>
</gene>
<dbReference type="STRING" id="1936003.STSP2_01839"/>
<evidence type="ECO:0000313" key="1">
    <source>
        <dbReference type="EMBL" id="AQT68670.1"/>
    </source>
</evidence>
<organism evidence="1 2">
    <name type="scientific">Anaerohalosphaera lusitana</name>
    <dbReference type="NCBI Taxonomy" id="1936003"/>
    <lineage>
        <taxon>Bacteria</taxon>
        <taxon>Pseudomonadati</taxon>
        <taxon>Planctomycetota</taxon>
        <taxon>Phycisphaerae</taxon>
        <taxon>Sedimentisphaerales</taxon>
        <taxon>Anaerohalosphaeraceae</taxon>
        <taxon>Anaerohalosphaera</taxon>
    </lineage>
</organism>
<name>A0A1U9NM52_9BACT</name>